<dbReference type="AlphaFoldDB" id="A0A6J2QNE0"/>
<organism evidence="3 4">
    <name type="scientific">Cottoperca gobio</name>
    <name type="common">Frogmouth</name>
    <name type="synonym">Aphritis gobio</name>
    <dbReference type="NCBI Taxonomy" id="56716"/>
    <lineage>
        <taxon>Eukaryota</taxon>
        <taxon>Metazoa</taxon>
        <taxon>Chordata</taxon>
        <taxon>Craniata</taxon>
        <taxon>Vertebrata</taxon>
        <taxon>Euteleostomi</taxon>
        <taxon>Actinopterygii</taxon>
        <taxon>Neopterygii</taxon>
        <taxon>Teleostei</taxon>
        <taxon>Neoteleostei</taxon>
        <taxon>Acanthomorphata</taxon>
        <taxon>Eupercaria</taxon>
        <taxon>Perciformes</taxon>
        <taxon>Notothenioidei</taxon>
        <taxon>Bovichtidae</taxon>
        <taxon>Cottoperca</taxon>
    </lineage>
</organism>
<keyword evidence="3" id="KW-1185">Reference proteome</keyword>
<feature type="signal peptide" evidence="2">
    <location>
        <begin position="1"/>
        <end position="17"/>
    </location>
</feature>
<feature type="compositionally biased region" description="Polar residues" evidence="1">
    <location>
        <begin position="179"/>
        <end position="196"/>
    </location>
</feature>
<sequence>MACGVHLGIFLLCFIQAEHVRCLWASQAQKQNDNTYVGFSQQQRGFGHYPQNQVRQASPSSARSSSLSAQSAVIGGSSRRLNQVNAQKSPTGHIFGLSSSIVSGSSMSKYDQSSKTPVYSPAMQSSTLFSESAPVPHKSPPRTKTSSSAMGKRVSKEFKSSTFSKPHAGLQPRRHKLSSTKQIPSSTNSLQASWNREGNLHASGSGSAGTSGKLFAPTKTHNIPQRFGGAIIRRLKNPVNQIMSVGKPQRKASQQTYVPPQRKASQQTYVPPQRKASQLAYVPPQRKASQQAYVPPQRKASQQAYVPPQRKASQQTYVPPQRKASQQTYVPPQRKASQQAYVPPQRQSSQQAYVPPQRQSSQQAYVPPQRKASQQAYVPPQRKASQQAYVPPQRKASQQAYVPPQRQSSQQAYVPPQQAYIPPQRQSSQQAYVPPQRQSSQQAYVPPQRQSSQQAYVPPQQAYIPPQRQSSQQSYVPPQRQSSQQSYVPPQRQSSQQAYVPPQRQAAPYKPLAQSVHPESKWLKV</sequence>
<evidence type="ECO:0000313" key="3">
    <source>
        <dbReference type="Proteomes" id="UP000504630"/>
    </source>
</evidence>
<feature type="chain" id="PRO_5026901545" evidence="2">
    <location>
        <begin position="18"/>
        <end position="525"/>
    </location>
</feature>
<feature type="region of interest" description="Disordered" evidence="1">
    <location>
        <begin position="129"/>
        <end position="221"/>
    </location>
</feature>
<feature type="region of interest" description="Disordered" evidence="1">
    <location>
        <begin position="50"/>
        <end position="69"/>
    </location>
</feature>
<feature type="region of interest" description="Disordered" evidence="1">
    <location>
        <begin position="245"/>
        <end position="525"/>
    </location>
</feature>
<dbReference type="Proteomes" id="UP000504630">
    <property type="component" value="Chromosome 11"/>
</dbReference>
<keyword evidence="2" id="KW-0732">Signal</keyword>
<feature type="compositionally biased region" description="Polar residues" evidence="1">
    <location>
        <begin position="467"/>
        <end position="498"/>
    </location>
</feature>
<proteinExistence type="predicted"/>
<evidence type="ECO:0000256" key="1">
    <source>
        <dbReference type="SAM" id="MobiDB-lite"/>
    </source>
</evidence>
<feature type="compositionally biased region" description="Polar residues" evidence="1">
    <location>
        <begin position="251"/>
        <end position="270"/>
    </location>
</feature>
<reference evidence="4" key="1">
    <citation type="submission" date="2025-08" db="UniProtKB">
        <authorList>
            <consortium name="RefSeq"/>
        </authorList>
    </citation>
    <scope>IDENTIFICATION</scope>
</reference>
<dbReference type="RefSeq" id="XP_029299261.1">
    <property type="nucleotide sequence ID" value="XM_029443401.1"/>
</dbReference>
<evidence type="ECO:0000313" key="4">
    <source>
        <dbReference type="RefSeq" id="XP_029299261.1"/>
    </source>
</evidence>
<feature type="compositionally biased region" description="Low complexity" evidence="1">
    <location>
        <begin position="202"/>
        <end position="212"/>
    </location>
</feature>
<accession>A0A6J2QNE0</accession>
<feature type="compositionally biased region" description="Low complexity" evidence="1">
    <location>
        <begin position="57"/>
        <end position="69"/>
    </location>
</feature>
<feature type="compositionally biased region" description="Polar residues" evidence="1">
    <location>
        <begin position="424"/>
        <end position="455"/>
    </location>
</feature>
<feature type="compositionally biased region" description="Polar residues" evidence="1">
    <location>
        <begin position="311"/>
        <end position="364"/>
    </location>
</feature>
<protein>
    <submittedName>
        <fullName evidence="4">Protein FAM186A-like isoform X13</fullName>
    </submittedName>
</protein>
<dbReference type="GeneID" id="115015817"/>
<feature type="compositionally biased region" description="Polar residues" evidence="1">
    <location>
        <begin position="395"/>
        <end position="412"/>
    </location>
</feature>
<name>A0A6J2QNE0_COTGO</name>
<gene>
    <name evidence="4" type="primary">LOC115015817</name>
</gene>
<evidence type="ECO:0000256" key="2">
    <source>
        <dbReference type="SAM" id="SignalP"/>
    </source>
</evidence>